<keyword evidence="2 3" id="KW-0802">TPR repeat</keyword>
<dbReference type="InterPro" id="IPR011990">
    <property type="entry name" value="TPR-like_helical_dom_sf"/>
</dbReference>
<gene>
    <name evidence="5" type="ORF">NMU02_06275</name>
</gene>
<accession>A0ABT1MJ10</accession>
<evidence type="ECO:0000256" key="4">
    <source>
        <dbReference type="SAM" id="SignalP"/>
    </source>
</evidence>
<evidence type="ECO:0000256" key="3">
    <source>
        <dbReference type="PROSITE-ProRule" id="PRU00339"/>
    </source>
</evidence>
<evidence type="ECO:0000256" key="2">
    <source>
        <dbReference type="ARBA" id="ARBA00022803"/>
    </source>
</evidence>
<dbReference type="Pfam" id="PF13432">
    <property type="entry name" value="TPR_16"/>
    <property type="match status" value="1"/>
</dbReference>
<feature type="repeat" description="TPR" evidence="3">
    <location>
        <begin position="94"/>
        <end position="127"/>
    </location>
</feature>
<evidence type="ECO:0000313" key="6">
    <source>
        <dbReference type="Proteomes" id="UP001205603"/>
    </source>
</evidence>
<dbReference type="InterPro" id="IPR019734">
    <property type="entry name" value="TPR_rpt"/>
</dbReference>
<dbReference type="PROSITE" id="PS51257">
    <property type="entry name" value="PROKAR_LIPOPROTEIN"/>
    <property type="match status" value="1"/>
</dbReference>
<name>A0ABT1MJ10_9BACT</name>
<organism evidence="5 6">
    <name type="scientific">Coprobacter tertius</name>
    <dbReference type="NCBI Taxonomy" id="2944915"/>
    <lineage>
        <taxon>Bacteria</taxon>
        <taxon>Pseudomonadati</taxon>
        <taxon>Bacteroidota</taxon>
        <taxon>Bacteroidia</taxon>
        <taxon>Bacteroidales</taxon>
        <taxon>Barnesiellaceae</taxon>
        <taxon>Coprobacter</taxon>
    </lineage>
</organism>
<dbReference type="PANTHER" id="PTHR44523:SF1">
    <property type="entry name" value="TETRATRICOPEPTIDE REPEAT PROTEIN 13"/>
    <property type="match status" value="1"/>
</dbReference>
<dbReference type="Gene3D" id="1.25.40.10">
    <property type="entry name" value="Tetratricopeptide repeat domain"/>
    <property type="match status" value="2"/>
</dbReference>
<keyword evidence="4" id="KW-0732">Signal</keyword>
<dbReference type="SMART" id="SM00028">
    <property type="entry name" value="TPR"/>
    <property type="match status" value="5"/>
</dbReference>
<keyword evidence="6" id="KW-1185">Reference proteome</keyword>
<dbReference type="PROSITE" id="PS50005">
    <property type="entry name" value="TPR"/>
    <property type="match status" value="4"/>
</dbReference>
<dbReference type="EMBL" id="JANDHW010000005">
    <property type="protein sequence ID" value="MCP9611693.1"/>
    <property type="molecule type" value="Genomic_DNA"/>
</dbReference>
<reference evidence="5 6" key="1">
    <citation type="submission" date="2022-07" db="EMBL/GenBank/DDBJ databases">
        <title>Fecal culturing of patients with breast cancer.</title>
        <authorList>
            <person name="Teng N.M.Y."/>
            <person name="Kiu R."/>
            <person name="Evans R."/>
            <person name="Baker D.J."/>
            <person name="Zenner C."/>
            <person name="Robinson S.D."/>
            <person name="Hall L.J."/>
        </authorList>
    </citation>
    <scope>NUCLEOTIDE SEQUENCE [LARGE SCALE GENOMIC DNA]</scope>
    <source>
        <strain evidence="5 6">LH1063</strain>
    </source>
</reference>
<dbReference type="PANTHER" id="PTHR44523">
    <property type="entry name" value="TETRATRICOPEPTIDE REPEAT PROTEIN 13"/>
    <property type="match status" value="1"/>
</dbReference>
<dbReference type="Pfam" id="PF07719">
    <property type="entry name" value="TPR_2"/>
    <property type="match status" value="1"/>
</dbReference>
<feature type="repeat" description="TPR" evidence="3">
    <location>
        <begin position="196"/>
        <end position="229"/>
    </location>
</feature>
<dbReference type="InterPro" id="IPR013105">
    <property type="entry name" value="TPR_2"/>
</dbReference>
<feature type="repeat" description="TPR" evidence="3">
    <location>
        <begin position="60"/>
        <end position="93"/>
    </location>
</feature>
<protein>
    <submittedName>
        <fullName evidence="5">Tetratricopeptide repeat protein</fullName>
    </submittedName>
</protein>
<comment type="caution">
    <text evidence="5">The sequence shown here is derived from an EMBL/GenBank/DDBJ whole genome shotgun (WGS) entry which is preliminary data.</text>
</comment>
<feature type="repeat" description="TPR" evidence="3">
    <location>
        <begin position="162"/>
        <end position="195"/>
    </location>
</feature>
<dbReference type="Proteomes" id="UP001205603">
    <property type="component" value="Unassembled WGS sequence"/>
</dbReference>
<evidence type="ECO:0000256" key="1">
    <source>
        <dbReference type="ARBA" id="ARBA00022737"/>
    </source>
</evidence>
<keyword evidence="1" id="KW-0677">Repeat</keyword>
<proteinExistence type="predicted"/>
<dbReference type="RefSeq" id="WP_255026657.1">
    <property type="nucleotide sequence ID" value="NZ_JANDHW010000005.1"/>
</dbReference>
<feature type="chain" id="PRO_5045720517" evidence="4">
    <location>
        <begin position="21"/>
        <end position="276"/>
    </location>
</feature>
<sequence>MQFKGISFILLMFMTLGCYAQSYNDWVDSSYVYISKKDWVSAEKALLSAVRKEPANPQNSLLLSNLGTVQRRMGKLDDALKSYNNALMITPRAVTLLKNRAALYSEMNRMEDALKDYDRVLMYDEDEENALYLRGLLRLELGDTAACRIDLERLYKLNPQSTDARIGMATLLKCRHYYDNAIDLYNQVIRAEPENSAYYVGRGEAYYYLKKYNKADEDIAKALKLDPDDPLIYVLRAKVKIARYDKEDAALDLKKAVSLGFDKNEAQNILKAGVEL</sequence>
<evidence type="ECO:0000313" key="5">
    <source>
        <dbReference type="EMBL" id="MCP9611693.1"/>
    </source>
</evidence>
<dbReference type="SUPFAM" id="SSF48452">
    <property type="entry name" value="TPR-like"/>
    <property type="match status" value="1"/>
</dbReference>
<feature type="signal peptide" evidence="4">
    <location>
        <begin position="1"/>
        <end position="20"/>
    </location>
</feature>